<dbReference type="Gene3D" id="3.90.1750.20">
    <property type="entry name" value="Putative Large Serine Recombinase, Chain B, Domain 2"/>
    <property type="match status" value="1"/>
</dbReference>
<dbReference type="Proteomes" id="UP000036923">
    <property type="component" value="Unassembled WGS sequence"/>
</dbReference>
<dbReference type="InterPro" id="IPR006119">
    <property type="entry name" value="Resolv_N"/>
</dbReference>
<name>A0A0L6JLY0_9FIRM</name>
<feature type="coiled-coil region" evidence="1">
    <location>
        <begin position="317"/>
        <end position="347"/>
    </location>
</feature>
<evidence type="ECO:0000256" key="1">
    <source>
        <dbReference type="SAM" id="Coils"/>
    </source>
</evidence>
<dbReference type="EMBL" id="LGTC01000001">
    <property type="protein sequence ID" value="KNY26811.1"/>
    <property type="molecule type" value="Genomic_DNA"/>
</dbReference>
<gene>
    <name evidence="3" type="ORF">Bccel_2076</name>
</gene>
<comment type="caution">
    <text evidence="3">The sequence shown here is derived from an EMBL/GenBank/DDBJ whole genome shotgun (WGS) entry which is preliminary data.</text>
</comment>
<accession>A0A0L6JLY0</accession>
<dbReference type="InterPro" id="IPR011109">
    <property type="entry name" value="DNA_bind_recombinase_dom"/>
</dbReference>
<sequence length="467" mass="54342">MLNEVRDRVKAKEIRCLLVYRLDRLSRKVTNTERLLKEFQFHDLILIEAHNGRVVDYSDHIGNKLTAVMNDLYLEQSKQVLNAGKIKSVSLYGNHLGEAPLGYTYDRVSKKLVPNEDKHIIEEIYDLYLHDMNLFDVAVEMNKRGYKTRDGNIFTHKTIMDTLTNEKYIGTQIYGKRKWFKDENGKKVSKPAPESEWIIYPNAHEPIIIPETFQKVADKLKDNRIVDVNSRKRTYGLTNVIKCGICVRNITFYKDSNNGKTYMKPCANIDFTTGKRCPNGAVALSIIDDFIHDKLLNEVKPVIAYYNIVQASELKMMDTTTAKIKDLNDEKKEINKQLDNLLDLQLARGVDQRLIDQENKLKYSLQKVEEQLASIDVDTDRNGFMEKLVELHKDFLNQPYNWQSEDCEVKNMTIKKYIDKIVYTREISNLNKPKLEIHYTDEVKQGMELFKQAQENSKASTKIYTFG</sequence>
<dbReference type="PANTHER" id="PTHR30461">
    <property type="entry name" value="DNA-INVERTASE FROM LAMBDOID PROPHAGE"/>
    <property type="match status" value="1"/>
</dbReference>
<dbReference type="PROSITE" id="PS51737">
    <property type="entry name" value="RECOMBINASE_DNA_BIND"/>
    <property type="match status" value="1"/>
</dbReference>
<dbReference type="OrthoDB" id="9781670at2"/>
<dbReference type="GO" id="GO:0003677">
    <property type="term" value="F:DNA binding"/>
    <property type="evidence" value="ECO:0007669"/>
    <property type="project" value="InterPro"/>
</dbReference>
<dbReference type="SUPFAM" id="SSF53041">
    <property type="entry name" value="Resolvase-like"/>
    <property type="match status" value="1"/>
</dbReference>
<dbReference type="PANTHER" id="PTHR30461:SF23">
    <property type="entry name" value="DNA RECOMBINASE-RELATED"/>
    <property type="match status" value="1"/>
</dbReference>
<protein>
    <submittedName>
        <fullName evidence="3">Recombinase</fullName>
    </submittedName>
</protein>
<dbReference type="GO" id="GO:0000150">
    <property type="term" value="F:DNA strand exchange activity"/>
    <property type="evidence" value="ECO:0007669"/>
    <property type="project" value="InterPro"/>
</dbReference>
<keyword evidence="4" id="KW-1185">Reference proteome</keyword>
<dbReference type="InterPro" id="IPR038109">
    <property type="entry name" value="DNA_bind_recomb_sf"/>
</dbReference>
<dbReference type="Gene3D" id="3.40.50.1390">
    <property type="entry name" value="Resolvase, N-terminal catalytic domain"/>
    <property type="match status" value="1"/>
</dbReference>
<dbReference type="STRING" id="398512.Bccel_2076"/>
<evidence type="ECO:0000313" key="4">
    <source>
        <dbReference type="Proteomes" id="UP000036923"/>
    </source>
</evidence>
<evidence type="ECO:0000313" key="3">
    <source>
        <dbReference type="EMBL" id="KNY26811.1"/>
    </source>
</evidence>
<dbReference type="InterPro" id="IPR050639">
    <property type="entry name" value="SSR_resolvase"/>
</dbReference>
<keyword evidence="1" id="KW-0175">Coiled coil</keyword>
<dbReference type="Pfam" id="PF00239">
    <property type="entry name" value="Resolvase"/>
    <property type="match status" value="1"/>
</dbReference>
<dbReference type="Pfam" id="PF07508">
    <property type="entry name" value="Recombinase"/>
    <property type="match status" value="1"/>
</dbReference>
<dbReference type="InterPro" id="IPR036162">
    <property type="entry name" value="Resolvase-like_N_sf"/>
</dbReference>
<proteinExistence type="predicted"/>
<dbReference type="eggNOG" id="COG1961">
    <property type="taxonomic scope" value="Bacteria"/>
</dbReference>
<evidence type="ECO:0000259" key="2">
    <source>
        <dbReference type="PROSITE" id="PS51737"/>
    </source>
</evidence>
<organism evidence="3 4">
    <name type="scientific">Pseudobacteroides cellulosolvens ATCC 35603 = DSM 2933</name>
    <dbReference type="NCBI Taxonomy" id="398512"/>
    <lineage>
        <taxon>Bacteria</taxon>
        <taxon>Bacillati</taxon>
        <taxon>Bacillota</taxon>
        <taxon>Clostridia</taxon>
        <taxon>Eubacteriales</taxon>
        <taxon>Oscillospiraceae</taxon>
        <taxon>Pseudobacteroides</taxon>
    </lineage>
</organism>
<feature type="domain" description="Recombinase" evidence="2">
    <location>
        <begin position="100"/>
        <end position="226"/>
    </location>
</feature>
<reference evidence="4" key="1">
    <citation type="submission" date="2015-07" db="EMBL/GenBank/DDBJ databases">
        <title>Near-Complete Genome Sequence of the Cellulolytic Bacterium Bacteroides (Pseudobacteroides) cellulosolvens ATCC 35603.</title>
        <authorList>
            <person name="Dassa B."/>
            <person name="Utturkar S.M."/>
            <person name="Klingeman D.M."/>
            <person name="Hurt R.A."/>
            <person name="Keller M."/>
            <person name="Xu J."/>
            <person name="Reddy Y.H.K."/>
            <person name="Borovok I."/>
            <person name="Grinberg I.R."/>
            <person name="Lamed R."/>
            <person name="Zhivin O."/>
            <person name="Bayer E.A."/>
            <person name="Brown S.D."/>
        </authorList>
    </citation>
    <scope>NUCLEOTIDE SEQUENCE [LARGE SCALE GENOMIC DNA]</scope>
    <source>
        <strain evidence="4">DSM 2933</strain>
    </source>
</reference>
<dbReference type="AlphaFoldDB" id="A0A0L6JLY0"/>